<dbReference type="CDD" id="cd03416">
    <property type="entry name" value="CbiX_SirB_N"/>
    <property type="match status" value="1"/>
</dbReference>
<sequence>MPINIVATAHGTNSPDGRSTIESIIENLRSLLSQRLGPVYHVYEAYVDVQFPTLDEVLEGLHSEDQTIILPLLLSTGYHTQVDMRDAAKESGISDIAIAAPLGPSPLMAQLMHHRLIEKGWRPGDTVVMAGAGSSRTDGQEAVARQCAMLSNVLAQEVTFGFIADISPTIEETVTEAQGNGPIFVANYLLGRGFFDQKLKKLGHQRGAHIAEPLVVPGDQQSVDVICQCALDSLGQLE</sequence>
<dbReference type="KEGG" id="rama:IDM48_05555"/>
<evidence type="ECO:0000313" key="4">
    <source>
        <dbReference type="Proteomes" id="UP000516421"/>
    </source>
</evidence>
<keyword evidence="4" id="KW-1185">Reference proteome</keyword>
<organism evidence="3 4">
    <name type="scientific">Rothia amarae</name>
    <dbReference type="NCBI Taxonomy" id="169480"/>
    <lineage>
        <taxon>Bacteria</taxon>
        <taxon>Bacillati</taxon>
        <taxon>Actinomycetota</taxon>
        <taxon>Actinomycetes</taxon>
        <taxon>Micrococcales</taxon>
        <taxon>Micrococcaceae</taxon>
        <taxon>Rothia</taxon>
    </lineage>
</organism>
<dbReference type="EMBL" id="CP061538">
    <property type="protein sequence ID" value="QNV40848.1"/>
    <property type="molecule type" value="Genomic_DNA"/>
</dbReference>
<dbReference type="GO" id="GO:0046872">
    <property type="term" value="F:metal ion binding"/>
    <property type="evidence" value="ECO:0007669"/>
    <property type="project" value="UniProtKB-KW"/>
</dbReference>
<reference evidence="3 4" key="1">
    <citation type="submission" date="2020-09" db="EMBL/GenBank/DDBJ databases">
        <title>Investigation of environmental microbe.</title>
        <authorList>
            <person name="Ou Y."/>
            <person name="Kang Q."/>
        </authorList>
    </citation>
    <scope>NUCLEOTIDE SEQUENCE [LARGE SCALE GENOMIC DNA]</scope>
    <source>
        <strain evidence="3 4">KJZ-9</strain>
    </source>
</reference>
<dbReference type="Pfam" id="PF01903">
    <property type="entry name" value="CbiX"/>
    <property type="match status" value="1"/>
</dbReference>
<protein>
    <submittedName>
        <fullName evidence="3">CMP-binding protein</fullName>
    </submittedName>
</protein>
<keyword evidence="1" id="KW-0479">Metal-binding</keyword>
<accession>A0A7H2BMF2</accession>
<dbReference type="RefSeq" id="WP_068170022.1">
    <property type="nucleotide sequence ID" value="NZ_BAAAHX010000004.1"/>
</dbReference>
<evidence type="ECO:0000256" key="2">
    <source>
        <dbReference type="ARBA" id="ARBA00023239"/>
    </source>
</evidence>
<dbReference type="GO" id="GO:0016829">
    <property type="term" value="F:lyase activity"/>
    <property type="evidence" value="ECO:0007669"/>
    <property type="project" value="UniProtKB-KW"/>
</dbReference>
<dbReference type="PANTHER" id="PTHR33542:SF5">
    <property type="entry name" value="FERROCHELATASE CHE1"/>
    <property type="match status" value="1"/>
</dbReference>
<evidence type="ECO:0000313" key="3">
    <source>
        <dbReference type="EMBL" id="QNV40848.1"/>
    </source>
</evidence>
<proteinExistence type="predicted"/>
<name>A0A7H2BMF2_9MICC</name>
<dbReference type="AlphaFoldDB" id="A0A7H2BMF2"/>
<dbReference type="InterPro" id="IPR002762">
    <property type="entry name" value="CbiX-like"/>
</dbReference>
<dbReference type="Proteomes" id="UP000516421">
    <property type="component" value="Chromosome"/>
</dbReference>
<dbReference type="InterPro" id="IPR050963">
    <property type="entry name" value="Sirohydro_Cobaltochel/CbiX"/>
</dbReference>
<gene>
    <name evidence="3" type="ORF">IDM48_05555</name>
</gene>
<keyword evidence="2" id="KW-0456">Lyase</keyword>
<dbReference type="SUPFAM" id="SSF53800">
    <property type="entry name" value="Chelatase"/>
    <property type="match status" value="1"/>
</dbReference>
<evidence type="ECO:0000256" key="1">
    <source>
        <dbReference type="ARBA" id="ARBA00022723"/>
    </source>
</evidence>
<dbReference type="Gene3D" id="3.40.50.1400">
    <property type="match status" value="2"/>
</dbReference>
<dbReference type="PANTHER" id="PTHR33542">
    <property type="entry name" value="SIROHYDROCHLORIN FERROCHELATASE, CHLOROPLASTIC"/>
    <property type="match status" value="1"/>
</dbReference>